<dbReference type="Gene3D" id="3.60.10.10">
    <property type="entry name" value="Endonuclease/exonuclease/phosphatase"/>
    <property type="match status" value="1"/>
</dbReference>
<accession>A0ABP8N3X9</accession>
<feature type="domain" description="Endonuclease/exonuclease/phosphatase" evidence="2">
    <location>
        <begin position="28"/>
        <end position="341"/>
    </location>
</feature>
<gene>
    <name evidence="3" type="ORF">GCM10023093_01930</name>
</gene>
<dbReference type="PANTHER" id="PTHR42834">
    <property type="entry name" value="ENDONUCLEASE/EXONUCLEASE/PHOSPHATASE FAMILY PROTEIN (AFU_ORTHOLOGUE AFUA_3G09210)"/>
    <property type="match status" value="1"/>
</dbReference>
<evidence type="ECO:0000256" key="1">
    <source>
        <dbReference type="SAM" id="SignalP"/>
    </source>
</evidence>
<keyword evidence="3" id="KW-0378">Hydrolase</keyword>
<name>A0ABP8N3X9_9BACT</name>
<dbReference type="InterPro" id="IPR005135">
    <property type="entry name" value="Endo/exonuclease/phosphatase"/>
</dbReference>
<protein>
    <submittedName>
        <fullName evidence="3">Endonuclease</fullName>
    </submittedName>
</protein>
<keyword evidence="4" id="KW-1185">Reference proteome</keyword>
<dbReference type="Proteomes" id="UP001500067">
    <property type="component" value="Unassembled WGS sequence"/>
</dbReference>
<dbReference type="InterPro" id="IPR036691">
    <property type="entry name" value="Endo/exonu/phosph_ase_sf"/>
</dbReference>
<comment type="caution">
    <text evidence="3">The sequence shown here is derived from an EMBL/GenBank/DDBJ whole genome shotgun (WGS) entry which is preliminary data.</text>
</comment>
<dbReference type="GO" id="GO:0004519">
    <property type="term" value="F:endonuclease activity"/>
    <property type="evidence" value="ECO:0007669"/>
    <property type="project" value="UniProtKB-KW"/>
</dbReference>
<dbReference type="Pfam" id="PF19580">
    <property type="entry name" value="Exo_endo_phos_3"/>
    <property type="match status" value="1"/>
</dbReference>
<organism evidence="3 4">
    <name type="scientific">Nemorincola caseinilytica</name>
    <dbReference type="NCBI Taxonomy" id="2054315"/>
    <lineage>
        <taxon>Bacteria</taxon>
        <taxon>Pseudomonadati</taxon>
        <taxon>Bacteroidota</taxon>
        <taxon>Chitinophagia</taxon>
        <taxon>Chitinophagales</taxon>
        <taxon>Chitinophagaceae</taxon>
        <taxon>Nemorincola</taxon>
    </lineage>
</organism>
<sequence length="344" mass="38587">MYKMILAILSVTVCYAASAQQKLKVIAIGSYNCENLFDTVDDTAKKDEDFTPNGAYSYTQEVYTQKLHNIATVLEKIGTDVTPDGAAVIGLVEIENSTVLADLVAQKEIKHRNYKYCWFPTPDERGISTAMLYNPKYFKLIAAETLPVPLETIGQKRPTRAVLHVYGVLAGDTVHILVNHWPSKSGGEARSAPGRMLAAKVNKHLIDSLMAIRPDTRILLMGDLNDNPTGEPVKEVLQAKADKDDVTMKDLFNPWINIYKKGMGTESYRGEWGLIDQIMLSGSFVENNTGWRYYRAEIFNKEFLTNKLGKDKGLPHRSFTIAQVWDNGYSDHFPVLVYLVKNAD</sequence>
<keyword evidence="3" id="KW-0255">Endonuclease</keyword>
<dbReference type="PANTHER" id="PTHR42834:SF1">
    <property type="entry name" value="ENDONUCLEASE_EXONUCLEASE_PHOSPHATASE FAMILY PROTEIN (AFU_ORTHOLOGUE AFUA_3G09210)"/>
    <property type="match status" value="1"/>
</dbReference>
<feature type="signal peptide" evidence="1">
    <location>
        <begin position="1"/>
        <end position="19"/>
    </location>
</feature>
<dbReference type="EMBL" id="BAABFA010000004">
    <property type="protein sequence ID" value="GAA4460006.1"/>
    <property type="molecule type" value="Genomic_DNA"/>
</dbReference>
<dbReference type="SUPFAM" id="SSF56219">
    <property type="entry name" value="DNase I-like"/>
    <property type="match status" value="1"/>
</dbReference>
<keyword evidence="3" id="KW-0540">Nuclease</keyword>
<proteinExistence type="predicted"/>
<reference evidence="4" key="1">
    <citation type="journal article" date="2019" name="Int. J. Syst. Evol. Microbiol.">
        <title>The Global Catalogue of Microorganisms (GCM) 10K type strain sequencing project: providing services to taxonomists for standard genome sequencing and annotation.</title>
        <authorList>
            <consortium name="The Broad Institute Genomics Platform"/>
            <consortium name="The Broad Institute Genome Sequencing Center for Infectious Disease"/>
            <person name="Wu L."/>
            <person name="Ma J."/>
        </authorList>
    </citation>
    <scope>NUCLEOTIDE SEQUENCE [LARGE SCALE GENOMIC DNA]</scope>
    <source>
        <strain evidence="4">JCM 32105</strain>
    </source>
</reference>
<evidence type="ECO:0000313" key="3">
    <source>
        <dbReference type="EMBL" id="GAA4460006.1"/>
    </source>
</evidence>
<feature type="chain" id="PRO_5047398360" evidence="1">
    <location>
        <begin position="20"/>
        <end position="344"/>
    </location>
</feature>
<keyword evidence="1" id="KW-0732">Signal</keyword>
<evidence type="ECO:0000259" key="2">
    <source>
        <dbReference type="Pfam" id="PF19580"/>
    </source>
</evidence>
<evidence type="ECO:0000313" key="4">
    <source>
        <dbReference type="Proteomes" id="UP001500067"/>
    </source>
</evidence>